<dbReference type="Proteomes" id="UP000191056">
    <property type="component" value="Unassembled WGS sequence"/>
</dbReference>
<organism evidence="1 2">
    <name type="scientific">Clostridium chromiireducens</name>
    <dbReference type="NCBI Taxonomy" id="225345"/>
    <lineage>
        <taxon>Bacteria</taxon>
        <taxon>Bacillati</taxon>
        <taxon>Bacillota</taxon>
        <taxon>Clostridia</taxon>
        <taxon>Eubacteriales</taxon>
        <taxon>Clostridiaceae</taxon>
        <taxon>Clostridium</taxon>
    </lineage>
</organism>
<gene>
    <name evidence="1" type="ORF">CLCHR_41890</name>
</gene>
<proteinExistence type="predicted"/>
<accession>A0A1V4IDC8</accession>
<name>A0A1V4IDC8_9CLOT</name>
<comment type="caution">
    <text evidence="1">The sequence shown here is derived from an EMBL/GenBank/DDBJ whole genome shotgun (WGS) entry which is preliminary data.</text>
</comment>
<keyword evidence="2" id="KW-1185">Reference proteome</keyword>
<evidence type="ECO:0000313" key="1">
    <source>
        <dbReference type="EMBL" id="OPJ57890.1"/>
    </source>
</evidence>
<dbReference type="OrthoDB" id="9810135at2"/>
<reference evidence="1 2" key="1">
    <citation type="submission" date="2017-03" db="EMBL/GenBank/DDBJ databases">
        <title>Genome sequence of Clostridium chromiireducens DSM 23318.</title>
        <authorList>
            <person name="Poehlein A."/>
            <person name="Daniel R."/>
        </authorList>
    </citation>
    <scope>NUCLEOTIDE SEQUENCE [LARGE SCALE GENOMIC DNA]</scope>
    <source>
        <strain evidence="1 2">DSM 23318</strain>
    </source>
</reference>
<evidence type="ECO:0000313" key="2">
    <source>
        <dbReference type="Proteomes" id="UP000191056"/>
    </source>
</evidence>
<dbReference type="Pfam" id="PF14253">
    <property type="entry name" value="AbiH"/>
    <property type="match status" value="1"/>
</dbReference>
<dbReference type="RefSeq" id="WP_079441825.1">
    <property type="nucleotide sequence ID" value="NZ_MZGT01000082.1"/>
</dbReference>
<sequence>MKLFIIGNGFDRGHNLKTGYWDFRTFLEKCYPDFLYSFESNYNIYPGFSDEEKQQMLWNEFESNLANIDEGVIIENAVSIDMGLESGDIGIEDTLYTYFSEEFRYIKQLPYYLKLWIQSIRIRDLLPRTTIIESKSNDMYVTFNYTSVLENVYKISENKIIHIHGSLRMRDGNPIIGHGNHKRIEEIKERHEKADEIFDEKESSISSVIEDYYNYTYKNVSNYIHKLVSLQNEKIEEVIVIGHSLAGVDMPYFGAINSYTKAKVKWKVYYYDKDKINQMYKNLIKFGINKRQIEMKDSIEFYDIV</sequence>
<evidence type="ECO:0008006" key="3">
    <source>
        <dbReference type="Google" id="ProtNLM"/>
    </source>
</evidence>
<protein>
    <recommendedName>
        <fullName evidence="3">Bacteriophage abortive infection AbiH</fullName>
    </recommendedName>
</protein>
<dbReference type="InterPro" id="IPR025935">
    <property type="entry name" value="AbiH"/>
</dbReference>
<dbReference type="AlphaFoldDB" id="A0A1V4IDC8"/>
<dbReference type="STRING" id="225345.CLCHR_41890"/>
<dbReference type="EMBL" id="MZGT01000082">
    <property type="protein sequence ID" value="OPJ57890.1"/>
    <property type="molecule type" value="Genomic_DNA"/>
</dbReference>